<protein>
    <submittedName>
        <fullName evidence="8">PDZ domain-containing protein</fullName>
    </submittedName>
</protein>
<keyword evidence="5 6" id="KW-0482">Metalloprotease</keyword>
<reference evidence="8 9" key="1">
    <citation type="submission" date="2019-03" db="EMBL/GenBank/DDBJ databases">
        <title>Ramlibacter henchirensis DSM 14656, whole genome shotgun sequence.</title>
        <authorList>
            <person name="Zhang X."/>
            <person name="Feng G."/>
            <person name="Zhu H."/>
        </authorList>
    </citation>
    <scope>NUCLEOTIDE SEQUENCE [LARGE SCALE GENOMIC DNA]</scope>
    <source>
        <strain evidence="8 9">DSM 14656</strain>
    </source>
</reference>
<dbReference type="RefSeq" id="WP_135265484.1">
    <property type="nucleotide sequence ID" value="NZ_SMLM01000004.1"/>
</dbReference>
<keyword evidence="1 6" id="KW-0645">Protease</keyword>
<dbReference type="EMBL" id="SMLM01000004">
    <property type="protein sequence ID" value="TFY99256.1"/>
    <property type="molecule type" value="Genomic_DNA"/>
</dbReference>
<dbReference type="PANTHER" id="PTHR22726:SF1">
    <property type="entry name" value="METALLOENDOPEPTIDASE OMA1, MITOCHONDRIAL"/>
    <property type="match status" value="1"/>
</dbReference>
<comment type="cofactor">
    <cofactor evidence="6">
        <name>Zn(2+)</name>
        <dbReference type="ChEBI" id="CHEBI:29105"/>
    </cofactor>
    <text evidence="6">Binds 1 zinc ion per subunit.</text>
</comment>
<evidence type="ECO:0000256" key="5">
    <source>
        <dbReference type="ARBA" id="ARBA00023049"/>
    </source>
</evidence>
<dbReference type="Proteomes" id="UP000298180">
    <property type="component" value="Unassembled WGS sequence"/>
</dbReference>
<dbReference type="GO" id="GO:0004222">
    <property type="term" value="F:metalloendopeptidase activity"/>
    <property type="evidence" value="ECO:0007669"/>
    <property type="project" value="InterPro"/>
</dbReference>
<evidence type="ECO:0000259" key="7">
    <source>
        <dbReference type="PROSITE" id="PS50106"/>
    </source>
</evidence>
<keyword evidence="9" id="KW-1185">Reference proteome</keyword>
<evidence type="ECO:0000256" key="1">
    <source>
        <dbReference type="ARBA" id="ARBA00022670"/>
    </source>
</evidence>
<evidence type="ECO:0000256" key="6">
    <source>
        <dbReference type="RuleBase" id="RU003983"/>
    </source>
</evidence>
<evidence type="ECO:0000313" key="9">
    <source>
        <dbReference type="Proteomes" id="UP000298180"/>
    </source>
</evidence>
<dbReference type="Pfam" id="PF17820">
    <property type="entry name" value="PDZ_6"/>
    <property type="match status" value="1"/>
</dbReference>
<evidence type="ECO:0000313" key="8">
    <source>
        <dbReference type="EMBL" id="TFY99256.1"/>
    </source>
</evidence>
<dbReference type="InterPro" id="IPR001915">
    <property type="entry name" value="Peptidase_M48"/>
</dbReference>
<comment type="similarity">
    <text evidence="6">Belongs to the peptidase M48 family.</text>
</comment>
<dbReference type="PROSITE" id="PS50106">
    <property type="entry name" value="PDZ"/>
    <property type="match status" value="1"/>
</dbReference>
<dbReference type="SUPFAM" id="SSF50156">
    <property type="entry name" value="PDZ domain-like"/>
    <property type="match status" value="1"/>
</dbReference>
<dbReference type="CDD" id="cd07342">
    <property type="entry name" value="M48C_Oma1_like"/>
    <property type="match status" value="1"/>
</dbReference>
<comment type="caution">
    <text evidence="8">The sequence shown here is derived from an EMBL/GenBank/DDBJ whole genome shotgun (WGS) entry which is preliminary data.</text>
</comment>
<dbReference type="GO" id="GO:0046872">
    <property type="term" value="F:metal ion binding"/>
    <property type="evidence" value="ECO:0007669"/>
    <property type="project" value="UniProtKB-KW"/>
</dbReference>
<dbReference type="PROSITE" id="PS51257">
    <property type="entry name" value="PROKAR_LIPOPROTEIN"/>
    <property type="match status" value="1"/>
</dbReference>
<keyword evidence="2" id="KW-0479">Metal-binding</keyword>
<feature type="domain" description="PDZ" evidence="7">
    <location>
        <begin position="76"/>
        <end position="133"/>
    </location>
</feature>
<name>A0A4Z0BIX1_9BURK</name>
<keyword evidence="4 6" id="KW-0862">Zinc</keyword>
<dbReference type="AlphaFoldDB" id="A0A4Z0BIX1"/>
<proteinExistence type="inferred from homology"/>
<evidence type="ECO:0000256" key="2">
    <source>
        <dbReference type="ARBA" id="ARBA00022723"/>
    </source>
</evidence>
<keyword evidence="3 6" id="KW-0378">Hydrolase</keyword>
<evidence type="ECO:0000256" key="3">
    <source>
        <dbReference type="ARBA" id="ARBA00022801"/>
    </source>
</evidence>
<organism evidence="8 9">
    <name type="scientific">Ramlibacter henchirensis</name>
    <dbReference type="NCBI Taxonomy" id="204072"/>
    <lineage>
        <taxon>Bacteria</taxon>
        <taxon>Pseudomonadati</taxon>
        <taxon>Pseudomonadota</taxon>
        <taxon>Betaproteobacteria</taxon>
        <taxon>Burkholderiales</taxon>
        <taxon>Comamonadaceae</taxon>
        <taxon>Ramlibacter</taxon>
    </lineage>
</organism>
<gene>
    <name evidence="8" type="ORF">EZ313_22080</name>
</gene>
<accession>A0A4Z0BIX1</accession>
<dbReference type="InterPro" id="IPR041489">
    <property type="entry name" value="PDZ_6"/>
</dbReference>
<dbReference type="GO" id="GO:0016020">
    <property type="term" value="C:membrane"/>
    <property type="evidence" value="ECO:0007669"/>
    <property type="project" value="TreeGrafter"/>
</dbReference>
<dbReference type="OrthoDB" id="8775841at2"/>
<dbReference type="InterPro" id="IPR051156">
    <property type="entry name" value="Mito/Outer_Membr_Metalloprot"/>
</dbReference>
<dbReference type="InterPro" id="IPR036034">
    <property type="entry name" value="PDZ_sf"/>
</dbReference>
<dbReference type="Gene3D" id="2.30.42.10">
    <property type="match status" value="1"/>
</dbReference>
<sequence length="413" mass="43892">MRVVLPVLVALLLTGCASPTTQRVSVSKEQTATEAQKQLDIVAEELISETKRLREVHWRLSTKGVAMCPKVGPAWGAELATTPKGELAGSMVRLYGTSEVPTVLFLVPGSPAEAAGLRPGDRVLSIYGTPTSDTKALAEKRRTMKAQDPMPLVVRRGVEELKFEVKPVPACDYPAVLAPQQILNAFADGERIMITRGMMNFARTDEELALVVGHELAHNTMRHIDAKKANAAGGFVADLALAVLTRGAYNQANFAQAAASAYSQEFEAEADYVGLYMMAAAGYAIDDAPKFWRRMAAANPGNIKGTHSASHPSTSYRMVALEEAVKEIKVKAASGSALIPTKKDGTAFAGTSSAAPGAGGAAEVSMCVQKGRRVGDTFKVPGDGEYVVRRIQSTAGNCPSSMADNALVERVTR</sequence>
<dbReference type="GO" id="GO:0051603">
    <property type="term" value="P:proteolysis involved in protein catabolic process"/>
    <property type="evidence" value="ECO:0007669"/>
    <property type="project" value="TreeGrafter"/>
</dbReference>
<dbReference type="SMART" id="SM00228">
    <property type="entry name" value="PDZ"/>
    <property type="match status" value="1"/>
</dbReference>
<dbReference type="PANTHER" id="PTHR22726">
    <property type="entry name" value="METALLOENDOPEPTIDASE OMA1"/>
    <property type="match status" value="1"/>
</dbReference>
<evidence type="ECO:0000256" key="4">
    <source>
        <dbReference type="ARBA" id="ARBA00022833"/>
    </source>
</evidence>
<dbReference type="InterPro" id="IPR001478">
    <property type="entry name" value="PDZ"/>
</dbReference>
<dbReference type="Gene3D" id="3.30.2010.10">
    <property type="entry name" value="Metalloproteases ('zincins'), catalytic domain"/>
    <property type="match status" value="1"/>
</dbReference>
<dbReference type="Pfam" id="PF01435">
    <property type="entry name" value="Peptidase_M48"/>
    <property type="match status" value="1"/>
</dbReference>